<comment type="caution">
    <text evidence="2">The sequence shown here is derived from an EMBL/GenBank/DDBJ whole genome shotgun (WGS) entry which is preliminary data.</text>
</comment>
<name>A0A4C1YRI6_EUMVA</name>
<dbReference type="AlphaFoldDB" id="A0A4C1YRI6"/>
<evidence type="ECO:0000313" key="2">
    <source>
        <dbReference type="EMBL" id="GBP76955.1"/>
    </source>
</evidence>
<proteinExistence type="predicted"/>
<sequence length="94" mass="10096">MTLAKSRTGYPLRKQSGKRAHGARGALDNTSISEVVMCPEISRDLWVPSAGSPARARAAGTAADGQEFADELKKVLDFSNEKETANAISDDFQK</sequence>
<evidence type="ECO:0000256" key="1">
    <source>
        <dbReference type="SAM" id="MobiDB-lite"/>
    </source>
</evidence>
<feature type="region of interest" description="Disordered" evidence="1">
    <location>
        <begin position="1"/>
        <end position="25"/>
    </location>
</feature>
<organism evidence="2 3">
    <name type="scientific">Eumeta variegata</name>
    <name type="common">Bagworm moth</name>
    <name type="synonym">Eumeta japonica</name>
    <dbReference type="NCBI Taxonomy" id="151549"/>
    <lineage>
        <taxon>Eukaryota</taxon>
        <taxon>Metazoa</taxon>
        <taxon>Ecdysozoa</taxon>
        <taxon>Arthropoda</taxon>
        <taxon>Hexapoda</taxon>
        <taxon>Insecta</taxon>
        <taxon>Pterygota</taxon>
        <taxon>Neoptera</taxon>
        <taxon>Endopterygota</taxon>
        <taxon>Lepidoptera</taxon>
        <taxon>Glossata</taxon>
        <taxon>Ditrysia</taxon>
        <taxon>Tineoidea</taxon>
        <taxon>Psychidae</taxon>
        <taxon>Oiketicinae</taxon>
        <taxon>Eumeta</taxon>
    </lineage>
</organism>
<evidence type="ECO:0000313" key="3">
    <source>
        <dbReference type="Proteomes" id="UP000299102"/>
    </source>
</evidence>
<dbReference type="EMBL" id="BGZK01001311">
    <property type="protein sequence ID" value="GBP76955.1"/>
    <property type="molecule type" value="Genomic_DNA"/>
</dbReference>
<gene>
    <name evidence="2" type="ORF">EVAR_45035_1</name>
</gene>
<protein>
    <submittedName>
        <fullName evidence="2">Uncharacterized protein</fullName>
    </submittedName>
</protein>
<accession>A0A4C1YRI6</accession>
<reference evidence="2 3" key="1">
    <citation type="journal article" date="2019" name="Commun. Biol.">
        <title>The bagworm genome reveals a unique fibroin gene that provides high tensile strength.</title>
        <authorList>
            <person name="Kono N."/>
            <person name="Nakamura H."/>
            <person name="Ohtoshi R."/>
            <person name="Tomita M."/>
            <person name="Numata K."/>
            <person name="Arakawa K."/>
        </authorList>
    </citation>
    <scope>NUCLEOTIDE SEQUENCE [LARGE SCALE GENOMIC DNA]</scope>
</reference>
<dbReference type="Proteomes" id="UP000299102">
    <property type="component" value="Unassembled WGS sequence"/>
</dbReference>
<keyword evidence="3" id="KW-1185">Reference proteome</keyword>